<protein>
    <submittedName>
        <fullName evidence="4">Uncharacterized protein</fullName>
    </submittedName>
</protein>
<dbReference type="Proteomes" id="UP000218067">
    <property type="component" value="Chromosome"/>
</dbReference>
<accession>A0A1B4Y0B3</accession>
<proteinExistence type="predicted"/>
<dbReference type="PANTHER" id="PTHR32308:SF10">
    <property type="entry name" value="CITRATE LYASE SUBUNIT BETA"/>
    <property type="match status" value="1"/>
</dbReference>
<organism evidence="4 5">
    <name type="scientific">Mycobacterium ulcerans subsp. shinshuense</name>
    <dbReference type="NCBI Taxonomy" id="1124626"/>
    <lineage>
        <taxon>Bacteria</taxon>
        <taxon>Bacillati</taxon>
        <taxon>Actinomycetota</taxon>
        <taxon>Actinomycetes</taxon>
        <taxon>Mycobacteriales</taxon>
        <taxon>Mycobacteriaceae</taxon>
        <taxon>Mycobacterium</taxon>
        <taxon>Mycobacterium ulcerans group</taxon>
    </lineage>
</organism>
<dbReference type="Gene3D" id="3.20.20.60">
    <property type="entry name" value="Phosphoenolpyruvate-binding domains"/>
    <property type="match status" value="1"/>
</dbReference>
<dbReference type="InterPro" id="IPR054255">
    <property type="entry name" value="DUF6986"/>
</dbReference>
<dbReference type="GO" id="GO:0003824">
    <property type="term" value="F:catalytic activity"/>
    <property type="evidence" value="ECO:0007669"/>
    <property type="project" value="InterPro"/>
</dbReference>
<evidence type="ECO:0000256" key="3">
    <source>
        <dbReference type="ARBA" id="ARBA00022842"/>
    </source>
</evidence>
<reference evidence="4 5" key="1">
    <citation type="submission" date="2016-08" db="EMBL/GenBank/DDBJ databases">
        <title>Complete genome sequence of Mycobacterium shinshuense, a subspecies of M. ulcerans.</title>
        <authorList>
            <person name="Yoshida M."/>
            <person name="Ogura Y."/>
            <person name="Hayashi T."/>
            <person name="Hoshino Y."/>
        </authorList>
    </citation>
    <scope>NUCLEOTIDE SEQUENCE [LARGE SCALE GENOMIC DNA]</scope>
    <source>
        <strain evidence="5">ATCC 33728</strain>
    </source>
</reference>
<dbReference type="PANTHER" id="PTHR32308">
    <property type="entry name" value="LYASE BETA SUBUNIT, PUTATIVE (AFU_ORTHOLOGUE AFUA_4G13030)-RELATED"/>
    <property type="match status" value="1"/>
</dbReference>
<name>A0A1B4Y0B3_MYCUL</name>
<sequence>MAVSRVRGICDDGRVAAATENPKSGSRPVDSPALAHIDAVLAQVDQELAARYPGDGPGVQPVHTVYVSAAEATSQTPSQWGAAAAALLQRHVDLLSELGDDAALGLVQRRLAAGPIEDLRLDLEDGYGIRGDDVEDDDAVRAGQTLRSLGLPVCGVRIKGLTSSEWRRALRTLELVLDGAGGVPDGFVFTVPKLRAGDQVGAAVQLCEALETAHGLPTGALKFELQIESPQAVIGPDGAAILARAIHMSQRRCTGLHYGTYDYSAACGIAPQHQALDHPVADHAKAVMLAAAAQTGVRVSDGSTNVVPEGTEEQVVQAFRSHYRLVTRSLERGYYQGWDMHPGHLVTRWLATFTFFRAALGVAAPRLQAYLERAGGGVIDEPATAEALAAVVLRGLDCGAFSADQVRDAAPGATESVLRALKMRIPQEYNPS</sequence>
<dbReference type="SUPFAM" id="SSF51621">
    <property type="entry name" value="Phosphoenolpyruvate/pyruvate domain"/>
    <property type="match status" value="1"/>
</dbReference>
<dbReference type="EMBL" id="AP017624">
    <property type="protein sequence ID" value="BAV40493.1"/>
    <property type="molecule type" value="Genomic_DNA"/>
</dbReference>
<evidence type="ECO:0000256" key="1">
    <source>
        <dbReference type="ARBA" id="ARBA00001946"/>
    </source>
</evidence>
<dbReference type="GO" id="GO:0006107">
    <property type="term" value="P:oxaloacetate metabolic process"/>
    <property type="evidence" value="ECO:0007669"/>
    <property type="project" value="TreeGrafter"/>
</dbReference>
<keyword evidence="2" id="KW-0479">Metal-binding</keyword>
<evidence type="ECO:0000313" key="5">
    <source>
        <dbReference type="Proteomes" id="UP000218067"/>
    </source>
</evidence>
<keyword evidence="3" id="KW-0460">Magnesium</keyword>
<dbReference type="GO" id="GO:0000287">
    <property type="term" value="F:magnesium ion binding"/>
    <property type="evidence" value="ECO:0007669"/>
    <property type="project" value="TreeGrafter"/>
</dbReference>
<evidence type="ECO:0000256" key="2">
    <source>
        <dbReference type="ARBA" id="ARBA00022723"/>
    </source>
</evidence>
<dbReference type="InterPro" id="IPR015813">
    <property type="entry name" value="Pyrv/PenolPyrv_kinase-like_dom"/>
</dbReference>
<gene>
    <name evidence="4" type="ORF">SHTP_1209</name>
</gene>
<comment type="cofactor">
    <cofactor evidence="1">
        <name>Mg(2+)</name>
        <dbReference type="ChEBI" id="CHEBI:18420"/>
    </cofactor>
</comment>
<evidence type="ECO:0000313" key="4">
    <source>
        <dbReference type="EMBL" id="BAV40493.1"/>
    </source>
</evidence>
<dbReference type="Pfam" id="PF22484">
    <property type="entry name" value="DUF6986"/>
    <property type="match status" value="1"/>
</dbReference>
<dbReference type="AlphaFoldDB" id="A0A1B4Y0B3"/>
<dbReference type="InterPro" id="IPR040442">
    <property type="entry name" value="Pyrv_kinase-like_dom_sf"/>
</dbReference>